<evidence type="ECO:0000313" key="4">
    <source>
        <dbReference type="Proteomes" id="UP000289738"/>
    </source>
</evidence>
<dbReference type="AlphaFoldDB" id="A0A445D134"/>
<feature type="compositionally biased region" description="Basic and acidic residues" evidence="1">
    <location>
        <begin position="293"/>
        <end position="307"/>
    </location>
</feature>
<dbReference type="STRING" id="3818.A0A445D134"/>
<feature type="domain" description="DUF3741" evidence="2">
    <location>
        <begin position="337"/>
        <end position="363"/>
    </location>
</feature>
<dbReference type="PANTHER" id="PTHR34282:SF1">
    <property type="entry name" value="DUF3741 DOMAIN-CONTAINING PROTEIN"/>
    <property type="match status" value="1"/>
</dbReference>
<organism evidence="3 4">
    <name type="scientific">Arachis hypogaea</name>
    <name type="common">Peanut</name>
    <dbReference type="NCBI Taxonomy" id="3818"/>
    <lineage>
        <taxon>Eukaryota</taxon>
        <taxon>Viridiplantae</taxon>
        <taxon>Streptophyta</taxon>
        <taxon>Embryophyta</taxon>
        <taxon>Tracheophyta</taxon>
        <taxon>Spermatophyta</taxon>
        <taxon>Magnoliopsida</taxon>
        <taxon>eudicotyledons</taxon>
        <taxon>Gunneridae</taxon>
        <taxon>Pentapetalae</taxon>
        <taxon>rosids</taxon>
        <taxon>fabids</taxon>
        <taxon>Fabales</taxon>
        <taxon>Fabaceae</taxon>
        <taxon>Papilionoideae</taxon>
        <taxon>50 kb inversion clade</taxon>
        <taxon>dalbergioids sensu lato</taxon>
        <taxon>Dalbergieae</taxon>
        <taxon>Pterocarpus clade</taxon>
        <taxon>Arachis</taxon>
    </lineage>
</organism>
<dbReference type="PANTHER" id="PTHR34282">
    <property type="entry name" value="OS01G0228800 PROTEIN-RELATED"/>
    <property type="match status" value="1"/>
</dbReference>
<feature type="region of interest" description="Disordered" evidence="1">
    <location>
        <begin position="286"/>
        <end position="345"/>
    </location>
</feature>
<evidence type="ECO:0000313" key="3">
    <source>
        <dbReference type="EMBL" id="RYR56890.1"/>
    </source>
</evidence>
<feature type="compositionally biased region" description="Polar residues" evidence="1">
    <location>
        <begin position="309"/>
        <end position="323"/>
    </location>
</feature>
<proteinExistence type="predicted"/>
<comment type="caution">
    <text evidence="3">The sequence shown here is derived from an EMBL/GenBank/DDBJ whole genome shotgun (WGS) entry which is preliminary data.</text>
</comment>
<keyword evidence="4" id="KW-1185">Reference proteome</keyword>
<gene>
    <name evidence="3" type="ORF">Ahy_A05g022619</name>
</gene>
<dbReference type="Proteomes" id="UP000289738">
    <property type="component" value="Chromosome A05"/>
</dbReference>
<dbReference type="InterPro" id="IPR032795">
    <property type="entry name" value="DUF3741-assoc"/>
</dbReference>
<feature type="compositionally biased region" description="Polar residues" evidence="1">
    <location>
        <begin position="28"/>
        <end position="53"/>
    </location>
</feature>
<accession>A0A445D134</accession>
<sequence>MAKRSDFAQKLLDDLRLRKEKMGVPAASHQSQRTSQSQPIDAYSYSKQTSVGSRNRKSNEIVSSRNGDMLNRSSRSHRSSINGEVSNQIVSYGRGQSSHKMDDVSLAIAFAFENGMAKPRTDSSYYSNNNNSSTLAFLHQIKKGTMEFGMMDRQGNMVRQQASTNNFQGLSPMQINEISKGAQRLNQILRACSNGFNIDRYSIEVAKELFQGAIDLEQSLRMLVELQQNSEFMIAPQKKNRIKLLDEDSEDDDESNKIIRASEKNQLAPPIFSFDKRSRHTLMQGKIILTNSKEGRNSNTKNKDGKISRASQKQTNRSSSEIKNLNDVLEQKRHSASAKSDTEKGRIPSVVAKLMGLDNLPEKAEPKIMPQKDSGNAQKIRGNQGMSMQYTSAKERTKKVEVNNNKETENLVAMKKQRVIEAFNMAATTHDEEQLFAANKNSLGEKAGHRVVSQNGKPLWSDLYGIKPLNGFEKPKHNISAANITELKSTAKGRINGEQVNERSQVKPSMQEEKEINVSNFQMVKKNTYKQNMNNQKKPEKSLADQKSYMLSKYGPQEGKNHSEQRLQPREKQMLQAKLQGESELNLRSSKNQNRLISSHKKQNSVENLEAMKLEGLLGNRYDDFAKHETSNGTNDKVKEIVNRKGASVKMMVDEKIVPKLANMKVKNTRKQKADMPRKIVEVSNEGNGRKLIEKVKQQIHILHDSRQGAIHRFNGFKDAKGETVGIINSNKTAAVAESPDRRCQPLKEADLAPTSYNSDGRELHSLKGPVALTTNHSDHAAPVVANEGFKRGELALNTTNGTHEESMSTNNNHLPHKNQNIYAKRTQKPLTESEIRLKRILVANRSFLNTSEALFRLNIPFSILQDGSTGSQDREGECKELMLDCGYEVMKRKGILSELRAYPFSNISIDTMSIASLDDLVRLLNKDIEKLRFYGRNNRNFNANVEDYLPKMLELDIFSREQDIDCMWDFGWKNETFALIERCDVVKDMEKHVLNVLLDEITRELMLQGGLKMATK</sequence>
<evidence type="ECO:0000256" key="1">
    <source>
        <dbReference type="SAM" id="MobiDB-lite"/>
    </source>
</evidence>
<reference evidence="3 4" key="1">
    <citation type="submission" date="2019-01" db="EMBL/GenBank/DDBJ databases">
        <title>Sequencing of cultivated peanut Arachis hypogaea provides insights into genome evolution and oil improvement.</title>
        <authorList>
            <person name="Chen X."/>
        </authorList>
    </citation>
    <scope>NUCLEOTIDE SEQUENCE [LARGE SCALE GENOMIC DNA]</scope>
    <source>
        <strain evidence="4">cv. Fuhuasheng</strain>
        <tissue evidence="3">Leaves</tissue>
    </source>
</reference>
<protein>
    <recommendedName>
        <fullName evidence="2">DUF3741 domain-containing protein</fullName>
    </recommendedName>
</protein>
<evidence type="ECO:0000259" key="2">
    <source>
        <dbReference type="Pfam" id="PF14383"/>
    </source>
</evidence>
<name>A0A445D134_ARAHY</name>
<dbReference type="OrthoDB" id="761625at2759"/>
<dbReference type="Gramene" id="arahy.Tifrunner.gnm2.ann2.Ah05g381200.1">
    <property type="protein sequence ID" value="arahy.Tifrunner.gnm2.ann2.Ah05g381200.1-CDS"/>
    <property type="gene ID" value="arahy.Tifrunner.gnm2.ann2.Ah05g381200"/>
</dbReference>
<dbReference type="EMBL" id="SDMP01000005">
    <property type="protein sequence ID" value="RYR56890.1"/>
    <property type="molecule type" value="Genomic_DNA"/>
</dbReference>
<dbReference type="Pfam" id="PF14383">
    <property type="entry name" value="VARLMGL"/>
    <property type="match status" value="1"/>
</dbReference>
<feature type="region of interest" description="Disordered" evidence="1">
    <location>
        <begin position="22"/>
        <end position="84"/>
    </location>
</feature>